<feature type="transmembrane region" description="Helical" evidence="5">
    <location>
        <begin position="1445"/>
        <end position="1470"/>
    </location>
</feature>
<gene>
    <name evidence="6" type="primary">TTC6</name>
    <name evidence="6" type="ORF">SPIL2461_LOCUS6114</name>
</gene>
<organism evidence="6 7">
    <name type="scientific">Symbiodinium pilosum</name>
    <name type="common">Dinoflagellate</name>
    <dbReference type="NCBI Taxonomy" id="2952"/>
    <lineage>
        <taxon>Eukaryota</taxon>
        <taxon>Sar</taxon>
        <taxon>Alveolata</taxon>
        <taxon>Dinophyceae</taxon>
        <taxon>Suessiales</taxon>
        <taxon>Symbiodiniaceae</taxon>
        <taxon>Symbiodinium</taxon>
    </lineage>
</organism>
<evidence type="ECO:0000256" key="4">
    <source>
        <dbReference type="SAM" id="MobiDB-lite"/>
    </source>
</evidence>
<dbReference type="PROSITE" id="PS50005">
    <property type="entry name" value="TPR"/>
    <property type="match status" value="11"/>
</dbReference>
<sequence length="1662" mass="182629">MKEHGGHEKEDEKVKQKQAAELFRQGQQQLRKAQAAVGDQAVVEYDACAQLFTEAISLRPHHAQYYQARGRCYIAVQQYLRALGDFVVCCRIEPGIARHFAHRGQCFRRLGRVEEALKDYDEALRLERIKAEKDPSETHQRQAAEYYFERALVHIDLEQYDKAIEGFSQALDKRLAAPYKAFFHRGICYRRVGQIAESIQNLKEAINLDTTSADAHNHLGLSHIQEQNFEEARKCFANAVELDACARYLNNRGLASYHLEEYTDAAVDFTAALDAEPDNASVLFNRGNAYFQLGQHQEALDDYAEAIRLEPDNATYLHHKGLAYQGCGEVREAIACYEEALRRDPGHHPSRFHLGIMCHADGQYDRALEAFNGGVPPDEALHEARGLVYRDMGDYQTALVDFDAVIDLEPQRGRHYYNRGVVYHRMGREQDAIEDLSRAIDLGSTEAAVFSERGLAWRSFGNMAQAVIDLTAAIEADGTQTLYLSNRAQCLFEQGLYDRAEADLSRALQIDGRDAELLYRRGITRYAQRHYAESIADLKAALAQGPIPGHEAEVYYHLGVSYANLGKHQLAVPVYDQAISLAKGDRPHYLHERAKSLQIIGEHKRALDDFSRVIDLQPTNARAMFRRAFSFKAESMYEEAAEDFEAAKEFAPDDPRLVINYRKVYDVACISLGPCGHEVAVPIIINTLKKDRLSDPMHFQAKLWPALKPLFSAKEIPIEVVTLFLKELDLLVSLAPAAETQAVLLPFLLRCMELQEPTILNEVLEKVPYLHKKFEYRQVKDQILPRMLQLLGTAAPKVKVQVLMGLSRIFEIFDKNTIQDAVLPAFEKLTKSDRTPAICMCLLGCYDAMSKNLGPKVTAERILPLIMPLLAEEGLSFDQWETQMTVAKKLMQRVESARRKEYEARKDAQAESEHALGAQAPVAPPVQTQAEPQDFESLLMGPSKAPPAPAKAAAAPVAPVAPPPPAGNDLLGGGLLDKPTPSAPSTGLGDGFDPFAAAAGSAPAATPSFDPFANAGLGSGGAGGCNGMGLGPSPAQGLGALNMGGCSGLGAGAPGQYPGALPGLGSNMPNLGSVPGAPGGPGSTGPANLGGMRNLNYDPFAECEPGGCTSYMPFISDLALASPKVFLVGTIVEALLVGIWLQLAILSRQKLLMELKLLDEFELAHFLCAFSGKLVVIGTFLIGMFPWSHFSYSHFACACCVFWGGCGYSIATAVYVQSWRSTIARESHYPSAMTPVAASACLCFFGVFVSLCAAYDARPNFFDWNWWPKLQKLAREDFRAYCSASSWHGLPWVNTCAALEWLTLGILYVAMRAGLKTADIELFLQTDHAAARYACQHRTGERAAQSVVHGYWCLGLLATRCLWGLVVCAPLAMVMAFSVSWVQSGGRGLPFLSQFGTHPETKAEFVSGALCHAGFLAAWLWHILCTQRVTAEHVQHPKHSWFSTGLPAVPLVSASGASLMIVGLCFVACFRLDDHLAMHFCGLGCFLAGSQLWCVACLFLEQPDWSRLHKHKLHNASKWIQLTCWFLACGCLAMGGSAILWGVAWAKANGQDFIQAWQQALEERMAGTSMPSSSAVVALCQWAYVGYIHIFVACSICDSHRYFQVCNSVISSEAHKSRSLGRCCITAFVSCLAVACITYSQGLLDLWWRSAKAPSAGSLQTP</sequence>
<evidence type="ECO:0000256" key="3">
    <source>
        <dbReference type="PROSITE-ProRule" id="PRU00339"/>
    </source>
</evidence>
<feature type="repeat" description="TPR" evidence="3">
    <location>
        <begin position="621"/>
        <end position="654"/>
    </location>
</feature>
<dbReference type="InterPro" id="IPR016024">
    <property type="entry name" value="ARM-type_fold"/>
</dbReference>
<evidence type="ECO:0000256" key="5">
    <source>
        <dbReference type="SAM" id="Phobius"/>
    </source>
</evidence>
<feature type="transmembrane region" description="Helical" evidence="5">
    <location>
        <begin position="1575"/>
        <end position="1598"/>
    </location>
</feature>
<dbReference type="Pfam" id="PF13414">
    <property type="entry name" value="TPR_11"/>
    <property type="match status" value="1"/>
</dbReference>
<feature type="repeat" description="TPR" evidence="3">
    <location>
        <begin position="552"/>
        <end position="585"/>
    </location>
</feature>
<feature type="transmembrane region" description="Helical" evidence="5">
    <location>
        <begin position="1166"/>
        <end position="1187"/>
    </location>
</feature>
<feature type="transmembrane region" description="Helical" evidence="5">
    <location>
        <begin position="1403"/>
        <end position="1424"/>
    </location>
</feature>
<dbReference type="OrthoDB" id="1926212at2759"/>
<feature type="transmembrane region" description="Helical" evidence="5">
    <location>
        <begin position="1361"/>
        <end position="1383"/>
    </location>
</feature>
<feature type="repeat" description="TPR" evidence="3">
    <location>
        <begin position="314"/>
        <end position="347"/>
    </location>
</feature>
<feature type="repeat" description="TPR" evidence="3">
    <location>
        <begin position="379"/>
        <end position="412"/>
    </location>
</feature>
<dbReference type="Gene3D" id="1.25.40.10">
    <property type="entry name" value="Tetratricopeptide repeat domain"/>
    <property type="match status" value="6"/>
</dbReference>
<dbReference type="InterPro" id="IPR019734">
    <property type="entry name" value="TPR_rpt"/>
</dbReference>
<feature type="repeat" description="TPR" evidence="3">
    <location>
        <begin position="179"/>
        <end position="212"/>
    </location>
</feature>
<dbReference type="InterPro" id="IPR011990">
    <property type="entry name" value="TPR-like_helical_dom_sf"/>
</dbReference>
<keyword evidence="7" id="KW-1185">Reference proteome</keyword>
<dbReference type="Pfam" id="PF13181">
    <property type="entry name" value="TPR_8"/>
    <property type="match status" value="1"/>
</dbReference>
<protein>
    <submittedName>
        <fullName evidence="6">TTC6 protein</fullName>
    </submittedName>
</protein>
<feature type="compositionally biased region" description="Basic and acidic residues" evidence="4">
    <location>
        <begin position="901"/>
        <end position="914"/>
    </location>
</feature>
<reference evidence="6" key="1">
    <citation type="submission" date="2021-02" db="EMBL/GenBank/DDBJ databases">
        <authorList>
            <person name="Dougan E. K."/>
            <person name="Rhodes N."/>
            <person name="Thang M."/>
            <person name="Chan C."/>
        </authorList>
    </citation>
    <scope>NUCLEOTIDE SEQUENCE</scope>
</reference>
<dbReference type="EMBL" id="CAJNIZ010009025">
    <property type="protein sequence ID" value="CAE7275041.1"/>
    <property type="molecule type" value="Genomic_DNA"/>
</dbReference>
<feature type="repeat" description="TPR" evidence="3">
    <location>
        <begin position="97"/>
        <end position="130"/>
    </location>
</feature>
<feature type="region of interest" description="Disordered" evidence="4">
    <location>
        <begin position="937"/>
        <end position="990"/>
    </location>
</feature>
<dbReference type="InterPro" id="IPR011989">
    <property type="entry name" value="ARM-like"/>
</dbReference>
<feature type="transmembrane region" description="Helical" evidence="5">
    <location>
        <begin position="1619"/>
        <end position="1640"/>
    </location>
</feature>
<evidence type="ECO:0000313" key="6">
    <source>
        <dbReference type="EMBL" id="CAE7275041.1"/>
    </source>
</evidence>
<feature type="repeat" description="TPR" evidence="3">
    <location>
        <begin position="280"/>
        <end position="313"/>
    </location>
</feature>
<feature type="transmembrane region" description="Helical" evidence="5">
    <location>
        <begin position="1125"/>
        <end position="1146"/>
    </location>
</feature>
<evidence type="ECO:0000256" key="2">
    <source>
        <dbReference type="ARBA" id="ARBA00022803"/>
    </source>
</evidence>
<feature type="transmembrane region" description="Helical" evidence="5">
    <location>
        <begin position="1193"/>
        <end position="1216"/>
    </location>
</feature>
<feature type="transmembrane region" description="Helical" evidence="5">
    <location>
        <begin position="1522"/>
        <end position="1544"/>
    </location>
</feature>
<dbReference type="InterPro" id="IPR050498">
    <property type="entry name" value="Ycf3"/>
</dbReference>
<name>A0A812N1G7_SYMPI</name>
<proteinExistence type="predicted"/>
<dbReference type="SMART" id="SM00028">
    <property type="entry name" value="TPR"/>
    <property type="match status" value="16"/>
</dbReference>
<feature type="transmembrane region" description="Helical" evidence="5">
    <location>
        <begin position="1292"/>
        <end position="1311"/>
    </location>
</feature>
<keyword evidence="5" id="KW-0812">Transmembrane</keyword>
<dbReference type="SUPFAM" id="SSF48452">
    <property type="entry name" value="TPR-like"/>
    <property type="match status" value="2"/>
</dbReference>
<keyword evidence="1" id="KW-0677">Repeat</keyword>
<dbReference type="PROSITE" id="PS50293">
    <property type="entry name" value="TPR_REGION"/>
    <property type="match status" value="1"/>
</dbReference>
<keyword evidence="5" id="KW-1133">Transmembrane helix</keyword>
<evidence type="ECO:0000256" key="1">
    <source>
        <dbReference type="ARBA" id="ARBA00022737"/>
    </source>
</evidence>
<accession>A0A812N1G7</accession>
<dbReference type="Proteomes" id="UP000649617">
    <property type="component" value="Unassembled WGS sequence"/>
</dbReference>
<feature type="repeat" description="TPR" evidence="3">
    <location>
        <begin position="144"/>
        <end position="177"/>
    </location>
</feature>
<feature type="repeat" description="TPR" evidence="3">
    <location>
        <begin position="213"/>
        <end position="246"/>
    </location>
</feature>
<dbReference type="PANTHER" id="PTHR44858">
    <property type="entry name" value="TETRATRICOPEPTIDE REPEAT PROTEIN 6"/>
    <property type="match status" value="1"/>
</dbReference>
<dbReference type="Pfam" id="PF13432">
    <property type="entry name" value="TPR_16"/>
    <property type="match status" value="5"/>
</dbReference>
<keyword evidence="2 3" id="KW-0802">TPR repeat</keyword>
<feature type="repeat" description="TPR" evidence="3">
    <location>
        <begin position="413"/>
        <end position="446"/>
    </location>
</feature>
<dbReference type="PANTHER" id="PTHR44858:SF1">
    <property type="entry name" value="UDP-N-ACETYLGLUCOSAMINE--PEPTIDE N-ACETYLGLUCOSAMINYLTRANSFERASE SPINDLY-RELATED"/>
    <property type="match status" value="1"/>
</dbReference>
<dbReference type="Pfam" id="PF00515">
    <property type="entry name" value="TPR_1"/>
    <property type="match status" value="1"/>
</dbReference>
<evidence type="ECO:0000313" key="7">
    <source>
        <dbReference type="Proteomes" id="UP000649617"/>
    </source>
</evidence>
<feature type="repeat" description="TPR" evidence="3">
    <location>
        <begin position="587"/>
        <end position="620"/>
    </location>
</feature>
<feature type="transmembrane region" description="Helical" evidence="5">
    <location>
        <begin position="1236"/>
        <end position="1257"/>
    </location>
</feature>
<keyword evidence="5" id="KW-0472">Membrane</keyword>
<dbReference type="SUPFAM" id="SSF48371">
    <property type="entry name" value="ARM repeat"/>
    <property type="match status" value="1"/>
</dbReference>
<feature type="transmembrane region" description="Helical" evidence="5">
    <location>
        <begin position="1476"/>
        <end position="1501"/>
    </location>
</feature>
<comment type="caution">
    <text evidence="6">The sequence shown here is derived from an EMBL/GenBank/DDBJ whole genome shotgun (WGS) entry which is preliminary data.</text>
</comment>
<dbReference type="Gene3D" id="1.25.10.10">
    <property type="entry name" value="Leucine-rich Repeat Variant"/>
    <property type="match status" value="1"/>
</dbReference>
<feature type="region of interest" description="Disordered" evidence="4">
    <location>
        <begin position="901"/>
        <end position="924"/>
    </location>
</feature>